<feature type="compositionally biased region" description="Low complexity" evidence="1">
    <location>
        <begin position="1"/>
        <end position="19"/>
    </location>
</feature>
<dbReference type="EMBL" id="CM000136">
    <property type="protein sequence ID" value="EEC68599.1"/>
    <property type="molecule type" value="Genomic_DNA"/>
</dbReference>
<sequence length="249" mass="27983">MTPDWPLSSTTLPLPSPSLNTHAPVSARMLSCLVEGGQQSNPSEMGWNPATREPQRCHKAWRELTPLVTTHQQQQQEKRRSNNQESRQQRFISSNPRTQLLNAQLFSICEDPYSCRQQVSVLSPVHLAIPKCGSGNAVCLDLIISLFVTVNYKGESGQESSAIFTLYAYVSSAKGLDFDYLGKNVLVLWVTVHKFLESGTNRLVCRHEYSGDGVNIKKKNRAFIILPMALNKPYEVVKEILFFYLPQVG</sequence>
<accession>B8BIG4</accession>
<dbReference type="AlphaFoldDB" id="B8BIG4"/>
<proteinExistence type="predicted"/>
<dbReference type="Proteomes" id="UP000007015">
    <property type="component" value="Chromosome 11"/>
</dbReference>
<dbReference type="Gramene" id="BGIOSGA033571-TA">
    <property type="protein sequence ID" value="BGIOSGA033571-PA"/>
    <property type="gene ID" value="BGIOSGA033571"/>
</dbReference>
<keyword evidence="3" id="KW-1185">Reference proteome</keyword>
<feature type="region of interest" description="Disordered" evidence="1">
    <location>
        <begin position="1"/>
        <end position="20"/>
    </location>
</feature>
<name>B8BIG4_ORYSI</name>
<evidence type="ECO:0000313" key="3">
    <source>
        <dbReference type="Proteomes" id="UP000007015"/>
    </source>
</evidence>
<organism evidence="2 3">
    <name type="scientific">Oryza sativa subsp. indica</name>
    <name type="common">Rice</name>
    <dbReference type="NCBI Taxonomy" id="39946"/>
    <lineage>
        <taxon>Eukaryota</taxon>
        <taxon>Viridiplantae</taxon>
        <taxon>Streptophyta</taxon>
        <taxon>Embryophyta</taxon>
        <taxon>Tracheophyta</taxon>
        <taxon>Spermatophyta</taxon>
        <taxon>Magnoliopsida</taxon>
        <taxon>Liliopsida</taxon>
        <taxon>Poales</taxon>
        <taxon>Poaceae</taxon>
        <taxon>BOP clade</taxon>
        <taxon>Oryzoideae</taxon>
        <taxon>Oryzeae</taxon>
        <taxon>Oryzinae</taxon>
        <taxon>Oryza</taxon>
        <taxon>Oryza sativa</taxon>
    </lineage>
</organism>
<dbReference type="HOGENOM" id="CLU_1117240_0_0_1"/>
<protein>
    <submittedName>
        <fullName evidence="2">Uncharacterized protein</fullName>
    </submittedName>
</protein>
<gene>
    <name evidence="2" type="ORF">OsI_36955</name>
</gene>
<feature type="region of interest" description="Disordered" evidence="1">
    <location>
        <begin position="36"/>
        <end position="55"/>
    </location>
</feature>
<feature type="region of interest" description="Disordered" evidence="1">
    <location>
        <begin position="68"/>
        <end position="93"/>
    </location>
</feature>
<evidence type="ECO:0000313" key="2">
    <source>
        <dbReference type="EMBL" id="EEC68599.1"/>
    </source>
</evidence>
<reference evidence="2 3" key="1">
    <citation type="journal article" date="2005" name="PLoS Biol.">
        <title>The genomes of Oryza sativa: a history of duplications.</title>
        <authorList>
            <person name="Yu J."/>
            <person name="Wang J."/>
            <person name="Lin W."/>
            <person name="Li S."/>
            <person name="Li H."/>
            <person name="Zhou J."/>
            <person name="Ni P."/>
            <person name="Dong W."/>
            <person name="Hu S."/>
            <person name="Zeng C."/>
            <person name="Zhang J."/>
            <person name="Zhang Y."/>
            <person name="Li R."/>
            <person name="Xu Z."/>
            <person name="Li S."/>
            <person name="Li X."/>
            <person name="Zheng H."/>
            <person name="Cong L."/>
            <person name="Lin L."/>
            <person name="Yin J."/>
            <person name="Geng J."/>
            <person name="Li G."/>
            <person name="Shi J."/>
            <person name="Liu J."/>
            <person name="Lv H."/>
            <person name="Li J."/>
            <person name="Wang J."/>
            <person name="Deng Y."/>
            <person name="Ran L."/>
            <person name="Shi X."/>
            <person name="Wang X."/>
            <person name="Wu Q."/>
            <person name="Li C."/>
            <person name="Ren X."/>
            <person name="Wang J."/>
            <person name="Wang X."/>
            <person name="Li D."/>
            <person name="Liu D."/>
            <person name="Zhang X."/>
            <person name="Ji Z."/>
            <person name="Zhao W."/>
            <person name="Sun Y."/>
            <person name="Zhang Z."/>
            <person name="Bao J."/>
            <person name="Han Y."/>
            <person name="Dong L."/>
            <person name="Ji J."/>
            <person name="Chen P."/>
            <person name="Wu S."/>
            <person name="Liu J."/>
            <person name="Xiao Y."/>
            <person name="Bu D."/>
            <person name="Tan J."/>
            <person name="Yang L."/>
            <person name="Ye C."/>
            <person name="Zhang J."/>
            <person name="Xu J."/>
            <person name="Zhou Y."/>
            <person name="Yu Y."/>
            <person name="Zhang B."/>
            <person name="Zhuang S."/>
            <person name="Wei H."/>
            <person name="Liu B."/>
            <person name="Lei M."/>
            <person name="Yu H."/>
            <person name="Li Y."/>
            <person name="Xu H."/>
            <person name="Wei S."/>
            <person name="He X."/>
            <person name="Fang L."/>
            <person name="Zhang Z."/>
            <person name="Zhang Y."/>
            <person name="Huang X."/>
            <person name="Su Z."/>
            <person name="Tong W."/>
            <person name="Li J."/>
            <person name="Tong Z."/>
            <person name="Li S."/>
            <person name="Ye J."/>
            <person name="Wang L."/>
            <person name="Fang L."/>
            <person name="Lei T."/>
            <person name="Chen C."/>
            <person name="Chen H."/>
            <person name="Xu Z."/>
            <person name="Li H."/>
            <person name="Huang H."/>
            <person name="Zhang F."/>
            <person name="Xu H."/>
            <person name="Li N."/>
            <person name="Zhao C."/>
            <person name="Li S."/>
            <person name="Dong L."/>
            <person name="Huang Y."/>
            <person name="Li L."/>
            <person name="Xi Y."/>
            <person name="Qi Q."/>
            <person name="Li W."/>
            <person name="Zhang B."/>
            <person name="Hu W."/>
            <person name="Zhang Y."/>
            <person name="Tian X."/>
            <person name="Jiao Y."/>
            <person name="Liang X."/>
            <person name="Jin J."/>
            <person name="Gao L."/>
            <person name="Zheng W."/>
            <person name="Hao B."/>
            <person name="Liu S."/>
            <person name="Wang W."/>
            <person name="Yuan L."/>
            <person name="Cao M."/>
            <person name="McDermott J."/>
            <person name="Samudrala R."/>
            <person name="Wang J."/>
            <person name="Wong G.K."/>
            <person name="Yang H."/>
        </authorList>
    </citation>
    <scope>NUCLEOTIDE SEQUENCE [LARGE SCALE GENOMIC DNA]</scope>
    <source>
        <strain evidence="3">cv. 93-11</strain>
    </source>
</reference>
<evidence type="ECO:0000256" key="1">
    <source>
        <dbReference type="SAM" id="MobiDB-lite"/>
    </source>
</evidence>